<dbReference type="Gene3D" id="1.20.1440.120">
    <property type="entry name" value="Recombination protein O, C-terminal domain"/>
    <property type="match status" value="1"/>
</dbReference>
<dbReference type="EMBL" id="CP003096">
    <property type="protein sequence ID" value="AER66514.1"/>
    <property type="molecule type" value="Genomic_DNA"/>
</dbReference>
<dbReference type="GO" id="GO:0043590">
    <property type="term" value="C:bacterial nucleoid"/>
    <property type="evidence" value="ECO:0007669"/>
    <property type="project" value="TreeGrafter"/>
</dbReference>
<keyword evidence="2" id="KW-1185">Reference proteome</keyword>
<dbReference type="Pfam" id="PF02565">
    <property type="entry name" value="RecO_C"/>
    <property type="match status" value="1"/>
</dbReference>
<dbReference type="InterPro" id="IPR003717">
    <property type="entry name" value="RecO"/>
</dbReference>
<sequence>MVFDLTSGAQRQGTIRAKGVVLRRLETTTGDRNIYFFLEKYGPTWIYVPGGGRGKFRFGGATEPLVWGTVDIYRTSNNRCYLKNLDVKEDFWTLRKMPDRLKFAMEWAKLLAQVLLPQEKNDEVLGLFYWSMKLLEDFEIPPELVEWRFLSRWLKLWGIAPETRMCSECRRQESKWWLLTSEGIFCDECKREQKGGVKVDSFFLSVLNKSSFLKRPDFVEWSKGLDWVQLNLIKKCNRVLLETLRGKYAT</sequence>
<proteinExistence type="predicted"/>
<dbReference type="GO" id="GO:0006302">
    <property type="term" value="P:double-strand break repair"/>
    <property type="evidence" value="ECO:0007669"/>
    <property type="project" value="TreeGrafter"/>
</dbReference>
<dbReference type="GO" id="GO:0006310">
    <property type="term" value="P:DNA recombination"/>
    <property type="evidence" value="ECO:0007669"/>
    <property type="project" value="InterPro"/>
</dbReference>
<dbReference type="PANTHER" id="PTHR33991">
    <property type="entry name" value="DNA REPAIR PROTEIN RECO"/>
    <property type="match status" value="1"/>
</dbReference>
<dbReference type="InterPro" id="IPR042242">
    <property type="entry name" value="RecO_C"/>
</dbReference>
<reference evidence="2" key="1">
    <citation type="submission" date="2011-10" db="EMBL/GenBank/DDBJ databases">
        <title>The complete genome of chromosome of Thermovirga lienii DSM 17291.</title>
        <authorList>
            <consortium name="US DOE Joint Genome Institute (JGI-PGF)"/>
            <person name="Lucas S."/>
            <person name="Copeland A."/>
            <person name="Lapidus A."/>
            <person name="Glavina del Rio T."/>
            <person name="Dalin E."/>
            <person name="Tice H."/>
            <person name="Bruce D."/>
            <person name="Goodwin L."/>
            <person name="Pitluck S."/>
            <person name="Peters L."/>
            <person name="Mikhailova N."/>
            <person name="Saunders E."/>
            <person name="Kyrpides N."/>
            <person name="Mavromatis K."/>
            <person name="Ivanova N."/>
            <person name="Last F.I."/>
            <person name="Brettin T."/>
            <person name="Detter J.C."/>
            <person name="Han C."/>
            <person name="Larimer F."/>
            <person name="Land M."/>
            <person name="Hauser L."/>
            <person name="Markowitz V."/>
            <person name="Cheng J.-F."/>
            <person name="Hugenholtz P."/>
            <person name="Woyke T."/>
            <person name="Wu D."/>
            <person name="Spring S."/>
            <person name="Schroeder M."/>
            <person name="Brambilla E.-M."/>
            <person name="Klenk H.-P."/>
            <person name="Eisen J.A."/>
        </authorList>
    </citation>
    <scope>NUCLEOTIDE SEQUENCE [LARGE SCALE GENOMIC DNA]</scope>
    <source>
        <strain evidence="2">ATCC BAA-1197 / DSM 17291 / Cas60314</strain>
    </source>
</reference>
<dbReference type="STRING" id="580340.Tlie_0781"/>
<dbReference type="eggNOG" id="COG1381">
    <property type="taxonomic scope" value="Bacteria"/>
</dbReference>
<evidence type="ECO:0000313" key="1">
    <source>
        <dbReference type="EMBL" id="AER66514.1"/>
    </source>
</evidence>
<organism evidence="1 2">
    <name type="scientific">Thermovirga lienii (strain ATCC BAA-1197 / DSM 17291 / Cas60314)</name>
    <dbReference type="NCBI Taxonomy" id="580340"/>
    <lineage>
        <taxon>Bacteria</taxon>
        <taxon>Thermotogati</taxon>
        <taxon>Synergistota</taxon>
        <taxon>Synergistia</taxon>
        <taxon>Synergistales</taxon>
        <taxon>Thermovirgaceae</taxon>
        <taxon>Thermovirga</taxon>
    </lineage>
</organism>
<name>G7V9G4_THELD</name>
<dbReference type="Proteomes" id="UP000005868">
    <property type="component" value="Chromosome"/>
</dbReference>
<gene>
    <name evidence="1" type="ordered locus">Tlie_0781</name>
</gene>
<evidence type="ECO:0000313" key="2">
    <source>
        <dbReference type="Proteomes" id="UP000005868"/>
    </source>
</evidence>
<dbReference type="OrthoDB" id="5392at2"/>
<protein>
    <submittedName>
        <fullName evidence="1">DNA replication and repair protein RecO</fullName>
    </submittedName>
</protein>
<dbReference type="InterPro" id="IPR037278">
    <property type="entry name" value="ARFGAP/RecO"/>
</dbReference>
<dbReference type="SUPFAM" id="SSF57863">
    <property type="entry name" value="ArfGap/RecO-like zinc finger"/>
    <property type="match status" value="1"/>
</dbReference>
<dbReference type="AlphaFoldDB" id="G7V9G4"/>
<dbReference type="KEGG" id="tli:Tlie_0781"/>
<accession>G7V9G4</accession>
<dbReference type="PANTHER" id="PTHR33991:SF1">
    <property type="entry name" value="DNA REPAIR PROTEIN RECO"/>
    <property type="match status" value="1"/>
</dbReference>
<reference evidence="1 2" key="2">
    <citation type="journal article" date="2012" name="Stand. Genomic Sci.">
        <title>Genome sequence of the moderately thermophilic, amino-acid-degrading and sulfur-reducing bacterium Thermovirga lienii type strain (Cas60314(T)).</title>
        <authorList>
            <person name="Goker M."/>
            <person name="Saunders E."/>
            <person name="Lapidus A."/>
            <person name="Nolan M."/>
            <person name="Lucas S."/>
            <person name="Hammon N."/>
            <person name="Deshpande S."/>
            <person name="Cheng J.F."/>
            <person name="Han C."/>
            <person name="Tapia R."/>
            <person name="Goodwin L.A."/>
            <person name="Pitluck S."/>
            <person name="Liolios K."/>
            <person name="Mavromatis K."/>
            <person name="Pagani I."/>
            <person name="Ivanova N."/>
            <person name="Mikhailova N."/>
            <person name="Pati A."/>
            <person name="Chen A."/>
            <person name="Palaniappan K."/>
            <person name="Land M."/>
            <person name="Chang Y.J."/>
            <person name="Jeffries C.D."/>
            <person name="Brambilla E.M."/>
            <person name="Rohde M."/>
            <person name="Spring S."/>
            <person name="Detter J.C."/>
            <person name="Woyke T."/>
            <person name="Bristow J."/>
            <person name="Eisen J.A."/>
            <person name="Markowitz V."/>
            <person name="Hugenholtz P."/>
            <person name="Kyrpides N.C."/>
            <person name="Klenk H.P."/>
        </authorList>
    </citation>
    <scope>NUCLEOTIDE SEQUENCE [LARGE SCALE GENOMIC DNA]</scope>
    <source>
        <strain evidence="2">ATCC BAA-1197 / DSM 17291 / Cas60314</strain>
    </source>
</reference>
<dbReference type="HOGENOM" id="CLU_093739_0_0_0"/>